<comment type="catalytic activity">
    <reaction evidence="10">
        <text>5-[(5-phospho-1-deoxy-D-ribulos-1-ylimino)methylamino]-1-(5-phospho-beta-D-ribosyl)imidazole-4-carboxamide + L-glutamine = D-erythro-1-(imidazol-4-yl)glycerol 3-phosphate + 5-amino-1-(5-phospho-beta-D-ribosyl)imidazole-4-carboxamide + L-glutamate + H(+)</text>
        <dbReference type="Rhea" id="RHEA:24793"/>
        <dbReference type="ChEBI" id="CHEBI:15378"/>
        <dbReference type="ChEBI" id="CHEBI:29985"/>
        <dbReference type="ChEBI" id="CHEBI:58278"/>
        <dbReference type="ChEBI" id="CHEBI:58359"/>
        <dbReference type="ChEBI" id="CHEBI:58475"/>
        <dbReference type="ChEBI" id="CHEBI:58525"/>
        <dbReference type="EC" id="4.3.2.10"/>
    </reaction>
</comment>
<dbReference type="Proteomes" id="UP000866496">
    <property type="component" value="Unassembled WGS sequence"/>
</dbReference>
<keyword evidence="5 11" id="KW-0028">Amino-acid biosynthesis</keyword>
<dbReference type="EC" id="4.3.2.10" evidence="4"/>
<evidence type="ECO:0000313" key="12">
    <source>
        <dbReference type="EMBL" id="CBY79955.1"/>
    </source>
</evidence>
<reference evidence="15" key="4">
    <citation type="submission" date="2022-12" db="EMBL/GenBank/DDBJ databases">
        <title>Comparative genomics of Legionella pneumophila isolates from the West Bank and Germany support molecular epidemiology of Legionnaires disease.</title>
        <authorList>
            <person name="Zayed A.R."/>
            <person name="Bitar D.M."/>
            <person name="Steinert M."/>
            <person name="Lueck C."/>
            <person name="Brettar I."/>
            <person name="Hoefle M.G."/>
            <person name="Bunk B."/>
        </authorList>
    </citation>
    <scope>NUCLEOTIDE SEQUENCE</scope>
    <source>
        <strain evidence="15">H23</strain>
    </source>
</reference>
<evidence type="ECO:0000256" key="8">
    <source>
        <dbReference type="ARBA" id="ARBA00025475"/>
    </source>
</evidence>
<accession>E7BB59</accession>
<evidence type="ECO:0000313" key="13">
    <source>
        <dbReference type="EMBL" id="CBY83871.1"/>
    </source>
</evidence>
<evidence type="ECO:0000256" key="9">
    <source>
        <dbReference type="ARBA" id="ARBA00030264"/>
    </source>
</evidence>
<dbReference type="SUPFAM" id="SSF51366">
    <property type="entry name" value="Ribulose-phoshate binding barrel"/>
    <property type="match status" value="1"/>
</dbReference>
<evidence type="ECO:0000256" key="3">
    <source>
        <dbReference type="ARBA" id="ARBA00011152"/>
    </source>
</evidence>
<dbReference type="GO" id="GO:0016829">
    <property type="term" value="F:lyase activity"/>
    <property type="evidence" value="ECO:0007669"/>
    <property type="project" value="UniProtKB-KW"/>
</dbReference>
<dbReference type="PANTHER" id="PTHR21235">
    <property type="entry name" value="IMIDAZOLE GLYCEROL PHOSPHATE SYNTHASE SUBUNIT HISF/H IGP SYNTHASE SUBUNIT HISF/H"/>
    <property type="match status" value="1"/>
</dbReference>
<comment type="similarity">
    <text evidence="2 11">Belongs to the HisA/HisF family.</text>
</comment>
<dbReference type="GO" id="GO:0000105">
    <property type="term" value="P:L-histidine biosynthetic process"/>
    <property type="evidence" value="ECO:0007669"/>
    <property type="project" value="UniProtKB-UniPathway"/>
</dbReference>
<evidence type="ECO:0000256" key="7">
    <source>
        <dbReference type="ARBA" id="ARBA00023239"/>
    </source>
</evidence>
<evidence type="ECO:0000313" key="14">
    <source>
        <dbReference type="EMBL" id="HAU1880498.1"/>
    </source>
</evidence>
<dbReference type="EMBL" id="FR747826">
    <property type="protein sequence ID" value="CBY79955.1"/>
    <property type="molecule type" value="Genomic_DNA"/>
</dbReference>
<reference evidence="14" key="2">
    <citation type="journal article" date="2018" name="Genome Biol.">
        <title>SKESA: strategic k-mer extension for scrupulous assemblies.</title>
        <authorList>
            <person name="Souvorov A."/>
            <person name="Agarwala R."/>
            <person name="Lipman D.J."/>
        </authorList>
    </citation>
    <scope>NUCLEOTIDE SEQUENCE</scope>
    <source>
        <strain evidence="14">AZ00058701</strain>
    </source>
</reference>
<dbReference type="AlphaFoldDB" id="E7BB59"/>
<name>E7BB59_LEGPN</name>
<dbReference type="PANTHER" id="PTHR21235:SF2">
    <property type="entry name" value="IMIDAZOLE GLYCEROL PHOSPHATE SYNTHASE HISHF"/>
    <property type="match status" value="1"/>
</dbReference>
<reference evidence="14" key="3">
    <citation type="submission" date="2019-10" db="EMBL/GenBank/DDBJ databases">
        <authorList>
            <consortium name="NCBI Pathogen Detection Project"/>
        </authorList>
    </citation>
    <scope>NUCLEOTIDE SEQUENCE</scope>
    <source>
        <strain evidence="14">AZ00058701</strain>
    </source>
</reference>
<dbReference type="EMBL" id="DACWHX010000010">
    <property type="protein sequence ID" value="HAU1880498.1"/>
    <property type="molecule type" value="Genomic_DNA"/>
</dbReference>
<keyword evidence="7 14" id="KW-0456">Lyase</keyword>
<dbReference type="InterPro" id="IPR004651">
    <property type="entry name" value="HisF"/>
</dbReference>
<evidence type="ECO:0000256" key="1">
    <source>
        <dbReference type="ARBA" id="ARBA00005091"/>
    </source>
</evidence>
<dbReference type="EMBL" id="FR749891">
    <property type="protein sequence ID" value="CBY83871.1"/>
    <property type="molecule type" value="Genomic_DNA"/>
</dbReference>
<dbReference type="CDD" id="cd04731">
    <property type="entry name" value="HisF"/>
    <property type="match status" value="1"/>
</dbReference>
<dbReference type="InterPro" id="IPR013785">
    <property type="entry name" value="Aldolase_TIM"/>
</dbReference>
<dbReference type="Pfam" id="PF00977">
    <property type="entry name" value="His_biosynth"/>
    <property type="match status" value="1"/>
</dbReference>
<dbReference type="InterPro" id="IPR050064">
    <property type="entry name" value="IGPS_HisA/HisF"/>
</dbReference>
<evidence type="ECO:0000256" key="4">
    <source>
        <dbReference type="ARBA" id="ARBA00012809"/>
    </source>
</evidence>
<evidence type="ECO:0000256" key="6">
    <source>
        <dbReference type="ARBA" id="ARBA00023102"/>
    </source>
</evidence>
<comment type="function">
    <text evidence="8">IGPS catalyzes the conversion of PRFAR and glutamine to IGP, AICAR and glutamate. The HisF subunit catalyzes the cyclization activity that produces IGP and AICAR from PRFAR using the ammonia provided by the HisH subunit.</text>
</comment>
<evidence type="ECO:0000313" key="15">
    <source>
        <dbReference type="EMBL" id="MCZ4719441.1"/>
    </source>
</evidence>
<evidence type="ECO:0000256" key="11">
    <source>
        <dbReference type="RuleBase" id="RU003657"/>
    </source>
</evidence>
<dbReference type="Gene3D" id="3.20.20.70">
    <property type="entry name" value="Aldolase class I"/>
    <property type="match status" value="1"/>
</dbReference>
<dbReference type="InterPro" id="IPR006062">
    <property type="entry name" value="His_biosynth"/>
</dbReference>
<evidence type="ECO:0000256" key="5">
    <source>
        <dbReference type="ARBA" id="ARBA00022605"/>
    </source>
</evidence>
<comment type="subunit">
    <text evidence="3">Heterodimer of HisH and HisF.</text>
</comment>
<evidence type="ECO:0000256" key="10">
    <source>
        <dbReference type="ARBA" id="ARBA00047838"/>
    </source>
</evidence>
<dbReference type="UniPathway" id="UPA00031">
    <property type="reaction ID" value="UER00010"/>
</dbReference>
<dbReference type="EMBL" id="JAPXIC010000066">
    <property type="protein sequence ID" value="MCZ4719441.1"/>
    <property type="molecule type" value="Genomic_DNA"/>
</dbReference>
<gene>
    <name evidence="14" type="primary">hisF</name>
    <name evidence="14" type="ORF">JBJ86_09610</name>
    <name evidence="12" type="ORF">LPSG12_010</name>
    <name evidence="13" type="ORF">LPSG6_011</name>
    <name evidence="15" type="ORF">O6C86_09480</name>
</gene>
<dbReference type="RefSeq" id="WP_016356763.1">
    <property type="nucleotide sequence ID" value="NZ_CCZY01000003.1"/>
</dbReference>
<organism evidence="12">
    <name type="scientific">Legionella pneumophila</name>
    <dbReference type="NCBI Taxonomy" id="446"/>
    <lineage>
        <taxon>Bacteria</taxon>
        <taxon>Pseudomonadati</taxon>
        <taxon>Pseudomonadota</taxon>
        <taxon>Gammaproteobacteria</taxon>
        <taxon>Legionellales</taxon>
        <taxon>Legionellaceae</taxon>
        <taxon>Legionella</taxon>
    </lineage>
</organism>
<reference evidence="12" key="1">
    <citation type="journal article" date="2010" name="Appl. Environ. Microbiol.">
        <title>A specific real-time PCR for simultaneous detection and identification of Legionella pneumophila serogroup 1 in water and clinical samples.</title>
        <authorList>
            <person name="Merault N."/>
            <person name="Rusniok C."/>
            <person name="Jarraud S."/>
            <person name="Gomez-Valero L."/>
            <person name="Cazalet C."/>
            <person name="Marin M."/>
            <person name="Brachet E."/>
            <person name="Aegerter P."/>
            <person name="Gaillard J.L."/>
            <person name="Etienne J."/>
            <person name="Herrmann J.L."/>
            <person name="Lawrence C."/>
            <person name="Buchrieser C."/>
        </authorList>
    </citation>
    <scope>NUCLEOTIDE SEQUENCE</scope>
    <source>
        <strain evidence="13">ATCC 33215</strain>
        <strain evidence="12">ATCC 43290</strain>
    </source>
</reference>
<dbReference type="GO" id="GO:0000107">
    <property type="term" value="F:imidazoleglycerol-phosphate synthase activity"/>
    <property type="evidence" value="ECO:0007669"/>
    <property type="project" value="InterPro"/>
</dbReference>
<dbReference type="Proteomes" id="UP001071279">
    <property type="component" value="Unassembled WGS sequence"/>
</dbReference>
<dbReference type="InterPro" id="IPR011060">
    <property type="entry name" value="RibuloseP-bd_barrel"/>
</dbReference>
<comment type="pathway">
    <text evidence="1">Amino-acid biosynthesis; L-histidine biosynthesis; L-histidine from 5-phospho-alpha-D-ribose 1-diphosphate: step 5/9.</text>
</comment>
<keyword evidence="6 11" id="KW-0368">Histidine biosynthesis</keyword>
<protein>
    <recommendedName>
        <fullName evidence="4">imidazole glycerol-phosphate synthase</fullName>
        <ecNumber evidence="4">4.3.2.10</ecNumber>
    </recommendedName>
    <alternativeName>
        <fullName evidence="9">IGP synthase cyclase subunit</fullName>
    </alternativeName>
</protein>
<proteinExistence type="inferred from homology"/>
<sequence>MLKKRIIPVQLLLNNRLVKTVQFNTYRDVGNPVASSSVYNSQYADELIFLNISRENTSIIPLLEIIDKVSSVCFMPLSVGGGIRTFEDARQLISLGADKIVLNSACFDTPELITQIADHYGSQAIIAGVDVKWNMKKQCYAVYSNCGQLERNIDLTEHINLCIDKGAGELLIQSIDRDGMMQGYDLALAKQIMDIAQIPVIICGGAGHYNHLKEAFLETDISAVACGSLFNFTDSNLIRAKAFLSNYQLHFKVV</sequence>
<evidence type="ECO:0000256" key="2">
    <source>
        <dbReference type="ARBA" id="ARBA00009667"/>
    </source>
</evidence>